<gene>
    <name evidence="9" type="ORF">M8C21_006855</name>
</gene>
<evidence type="ECO:0000313" key="9">
    <source>
        <dbReference type="EMBL" id="KAI7737846.1"/>
    </source>
</evidence>
<organism evidence="9 10">
    <name type="scientific">Ambrosia artemisiifolia</name>
    <name type="common">Common ragweed</name>
    <dbReference type="NCBI Taxonomy" id="4212"/>
    <lineage>
        <taxon>Eukaryota</taxon>
        <taxon>Viridiplantae</taxon>
        <taxon>Streptophyta</taxon>
        <taxon>Embryophyta</taxon>
        <taxon>Tracheophyta</taxon>
        <taxon>Spermatophyta</taxon>
        <taxon>Magnoliopsida</taxon>
        <taxon>eudicotyledons</taxon>
        <taxon>Gunneridae</taxon>
        <taxon>Pentapetalae</taxon>
        <taxon>asterids</taxon>
        <taxon>campanulids</taxon>
        <taxon>Asterales</taxon>
        <taxon>Asteraceae</taxon>
        <taxon>Asteroideae</taxon>
        <taxon>Heliantheae alliance</taxon>
        <taxon>Heliantheae</taxon>
        <taxon>Ambrosia</taxon>
    </lineage>
</organism>
<dbReference type="GO" id="GO:0032259">
    <property type="term" value="P:methylation"/>
    <property type="evidence" value="ECO:0007669"/>
    <property type="project" value="UniProtKB-KW"/>
</dbReference>
<comment type="subcellular location">
    <subcellularLocation>
        <location evidence="6">Endomembrane system</location>
        <topology evidence="6">Single-pass membrane protein</topology>
    </subcellularLocation>
    <subcellularLocation>
        <location evidence="1 7">Membrane</location>
        <topology evidence="1 7">Single-pass type II membrane protein</topology>
    </subcellularLocation>
</comment>
<feature type="region of interest" description="Disordered" evidence="8">
    <location>
        <begin position="59"/>
        <end position="91"/>
    </location>
</feature>
<protein>
    <recommendedName>
        <fullName evidence="7">Methyltransferase</fullName>
        <ecNumber evidence="7">2.1.1.-</ecNumber>
    </recommendedName>
</protein>
<dbReference type="EMBL" id="JAMZMK010008937">
    <property type="protein sequence ID" value="KAI7737846.1"/>
    <property type="molecule type" value="Genomic_DNA"/>
</dbReference>
<keyword evidence="5 7" id="KW-0325">Glycoprotein</keyword>
<evidence type="ECO:0000256" key="4">
    <source>
        <dbReference type="ARBA" id="ARBA00022968"/>
    </source>
</evidence>
<feature type="region of interest" description="Disordered" evidence="8">
    <location>
        <begin position="1"/>
        <end position="23"/>
    </location>
</feature>
<evidence type="ECO:0000256" key="7">
    <source>
        <dbReference type="RuleBase" id="RU366043"/>
    </source>
</evidence>
<keyword evidence="7" id="KW-0808">Transferase</keyword>
<evidence type="ECO:0000256" key="2">
    <source>
        <dbReference type="ARBA" id="ARBA00008361"/>
    </source>
</evidence>
<evidence type="ECO:0000256" key="5">
    <source>
        <dbReference type="ARBA" id="ARBA00023180"/>
    </source>
</evidence>
<dbReference type="GO" id="GO:0016020">
    <property type="term" value="C:membrane"/>
    <property type="evidence" value="ECO:0007669"/>
    <property type="project" value="UniProtKB-SubCell"/>
</dbReference>
<evidence type="ECO:0000256" key="8">
    <source>
        <dbReference type="SAM" id="MobiDB-lite"/>
    </source>
</evidence>
<dbReference type="PANTHER" id="PTHR10108:SF1103">
    <property type="entry name" value="METHYLTRANSFERASE PMT9-RELATED"/>
    <property type="match status" value="1"/>
</dbReference>
<dbReference type="InterPro" id="IPR029063">
    <property type="entry name" value="SAM-dependent_MTases_sf"/>
</dbReference>
<dbReference type="GO" id="GO:0005802">
    <property type="term" value="C:trans-Golgi network"/>
    <property type="evidence" value="ECO:0007669"/>
    <property type="project" value="TreeGrafter"/>
</dbReference>
<keyword evidence="3 7" id="KW-0489">Methyltransferase</keyword>
<accession>A0AAD5GEW5</accession>
<keyword evidence="4 7" id="KW-0735">Signal-anchor</keyword>
<feature type="compositionally biased region" description="Basic and acidic residues" evidence="8">
    <location>
        <begin position="12"/>
        <end position="21"/>
    </location>
</feature>
<keyword evidence="4 7" id="KW-0812">Transmembrane</keyword>
<dbReference type="GO" id="GO:0008168">
    <property type="term" value="F:methyltransferase activity"/>
    <property type="evidence" value="ECO:0007669"/>
    <property type="project" value="UniProtKB-UniRule"/>
</dbReference>
<dbReference type="AlphaFoldDB" id="A0AAD5GEW5"/>
<dbReference type="SUPFAM" id="SSF53335">
    <property type="entry name" value="S-adenosyl-L-methionine-dependent methyltransferases"/>
    <property type="match status" value="1"/>
</dbReference>
<name>A0AAD5GEW5_AMBAR</name>
<sequence length="425" mass="47748">MTKSSSNPGCGEDSRGGRKESVWSNGSRGSPYILLGVLQYAKLCRLWIALSWKLDAAGEEESDEEDEDFVAEKDDEGSPTETSYPKHRNDLTRKYVSDTDGKLPQVRFLTPSGLIGALDVLYPTIETLQRSPDTADGRDVNGDVDDGNFSFYGTQSAVFMQPSASSLCCYLKRAPETNPPLCSSDIDPDVSWNVQMNACITPYSTKMHKGKSSGLQPWPSRLSVPPPRLDEIGISHDQFQEDTNTWIQRVSEFWKQMRSVIKKDSIRNVMDMNSNLGGFAAALKDKDVWVMNVAPVNASSKLKIIYDRGLIGTVHDQCESFSTYPRTYDLLHAWSVFSEIEERGCSVEDLLIEMDRMLRPAGFGIIRDKSTIVDYIRKFLTALRWDGYSLEVEPKTDALSLSNERVVIARKQLWGDDDEEEAARF</sequence>
<dbReference type="PANTHER" id="PTHR10108">
    <property type="entry name" value="SAM-DEPENDENT METHYLTRANSFERASE"/>
    <property type="match status" value="1"/>
</dbReference>
<proteinExistence type="inferred from homology"/>
<evidence type="ECO:0000313" key="10">
    <source>
        <dbReference type="Proteomes" id="UP001206925"/>
    </source>
</evidence>
<comment type="similarity">
    <text evidence="2 7">Belongs to the methyltransferase superfamily.</text>
</comment>
<dbReference type="Proteomes" id="UP001206925">
    <property type="component" value="Unassembled WGS sequence"/>
</dbReference>
<feature type="compositionally biased region" description="Acidic residues" evidence="8">
    <location>
        <begin position="59"/>
        <end position="78"/>
    </location>
</feature>
<evidence type="ECO:0000256" key="1">
    <source>
        <dbReference type="ARBA" id="ARBA00004606"/>
    </source>
</evidence>
<keyword evidence="10" id="KW-1185">Reference proteome</keyword>
<dbReference type="EC" id="2.1.1.-" evidence="7"/>
<comment type="caution">
    <text evidence="9">The sequence shown here is derived from an EMBL/GenBank/DDBJ whole genome shotgun (WGS) entry which is preliminary data.</text>
</comment>
<evidence type="ECO:0000256" key="3">
    <source>
        <dbReference type="ARBA" id="ARBA00022603"/>
    </source>
</evidence>
<dbReference type="Pfam" id="PF03141">
    <property type="entry name" value="Methyltransf_29"/>
    <property type="match status" value="1"/>
</dbReference>
<evidence type="ECO:0000256" key="6">
    <source>
        <dbReference type="ARBA" id="ARBA00037847"/>
    </source>
</evidence>
<dbReference type="InterPro" id="IPR004159">
    <property type="entry name" value="Put_SAM_MeTrfase"/>
</dbReference>
<reference evidence="9" key="1">
    <citation type="submission" date="2022-06" db="EMBL/GenBank/DDBJ databases">
        <title>Uncovering the hologenomic basis of an extraordinary plant invasion.</title>
        <authorList>
            <person name="Bieker V.C."/>
            <person name="Martin M.D."/>
            <person name="Gilbert T."/>
            <person name="Hodgins K."/>
            <person name="Battlay P."/>
            <person name="Petersen B."/>
            <person name="Wilson J."/>
        </authorList>
    </citation>
    <scope>NUCLEOTIDE SEQUENCE</scope>
    <source>
        <strain evidence="9">AA19_3_7</strain>
        <tissue evidence="9">Leaf</tissue>
    </source>
</reference>
<dbReference type="GO" id="GO:0005768">
    <property type="term" value="C:endosome"/>
    <property type="evidence" value="ECO:0007669"/>
    <property type="project" value="TreeGrafter"/>
</dbReference>